<feature type="transmembrane region" description="Helical" evidence="11">
    <location>
        <begin position="96"/>
        <end position="115"/>
    </location>
</feature>
<evidence type="ECO:0000256" key="9">
    <source>
        <dbReference type="ARBA" id="ARBA00022989"/>
    </source>
</evidence>
<gene>
    <name evidence="13" type="ORF">LCGC14_1446770</name>
</gene>
<feature type="domain" description="HMA" evidence="12">
    <location>
        <begin position="154"/>
        <end position="220"/>
    </location>
</feature>
<dbReference type="Gene3D" id="1.10.287.910">
    <property type="entry name" value="bacterial mercury transporter, merf"/>
    <property type="match status" value="1"/>
</dbReference>
<evidence type="ECO:0000256" key="7">
    <source>
        <dbReference type="ARBA" id="ARBA00022723"/>
    </source>
</evidence>
<name>A0A0F9MKX3_9ZZZZ</name>
<dbReference type="InterPro" id="IPR036163">
    <property type="entry name" value="HMA_dom_sf"/>
</dbReference>
<dbReference type="Pfam" id="PF02411">
    <property type="entry name" value="MerT"/>
    <property type="match status" value="1"/>
</dbReference>
<sequence length="229" mass="25420">MDDKEQEIQPKEELKTKSTFGLGVGAAIIGSLCCTVPLLAIFVGFGSASILFSFSQYRPYFLALSFVLLAVALWWNWRRNKKCCQTKQAKERLLNITYTIAILYVLILGFLTYGVPKIVASYQASNKKQQVSSKQISKNQELKTSSNQISKNEVRLNVAIEGMTCPSCATGLNQIMMNKKGVTDASISYSSGKGYVVYDKRVINKEGVLKTLKVTGYKIKLVSEKTNAK</sequence>
<dbReference type="SUPFAM" id="SSF55008">
    <property type="entry name" value="HMA, heavy metal-associated domain"/>
    <property type="match status" value="1"/>
</dbReference>
<evidence type="ECO:0000256" key="1">
    <source>
        <dbReference type="ARBA" id="ARBA00004429"/>
    </source>
</evidence>
<dbReference type="GO" id="GO:0015097">
    <property type="term" value="F:mercury ion transmembrane transporter activity"/>
    <property type="evidence" value="ECO:0007669"/>
    <property type="project" value="InterPro"/>
</dbReference>
<dbReference type="GO" id="GO:0005886">
    <property type="term" value="C:plasma membrane"/>
    <property type="evidence" value="ECO:0007669"/>
    <property type="project" value="UniProtKB-SubCell"/>
</dbReference>
<comment type="subcellular location">
    <subcellularLocation>
        <location evidence="1">Cell inner membrane</location>
        <topology evidence="1">Multi-pass membrane protein</topology>
    </subcellularLocation>
</comment>
<keyword evidence="7" id="KW-0479">Metal-binding</keyword>
<dbReference type="InterPro" id="IPR006121">
    <property type="entry name" value="HMA_dom"/>
</dbReference>
<keyword evidence="5" id="KW-0997">Cell inner membrane</keyword>
<keyword evidence="6 11" id="KW-0812">Transmembrane</keyword>
<evidence type="ECO:0000256" key="6">
    <source>
        <dbReference type="ARBA" id="ARBA00022692"/>
    </source>
</evidence>
<keyword evidence="4" id="KW-1003">Cell membrane</keyword>
<evidence type="ECO:0000256" key="3">
    <source>
        <dbReference type="ARBA" id="ARBA00022466"/>
    </source>
</evidence>
<evidence type="ECO:0000256" key="10">
    <source>
        <dbReference type="ARBA" id="ARBA00023136"/>
    </source>
</evidence>
<dbReference type="PANTHER" id="PTHR46594:SF4">
    <property type="entry name" value="P-TYPE CATION-TRANSPORTING ATPASE"/>
    <property type="match status" value="1"/>
</dbReference>
<evidence type="ECO:0000313" key="13">
    <source>
        <dbReference type="EMBL" id="KKM69832.1"/>
    </source>
</evidence>
<evidence type="ECO:0000259" key="12">
    <source>
        <dbReference type="PROSITE" id="PS50846"/>
    </source>
</evidence>
<dbReference type="CDD" id="cd00371">
    <property type="entry name" value="HMA"/>
    <property type="match status" value="1"/>
</dbReference>
<protein>
    <recommendedName>
        <fullName evidence="12">HMA domain-containing protein</fullName>
    </recommendedName>
</protein>
<keyword evidence="3" id="KW-0475">Mercuric resistance</keyword>
<accession>A0A0F9MKX3</accession>
<organism evidence="13">
    <name type="scientific">marine sediment metagenome</name>
    <dbReference type="NCBI Taxonomy" id="412755"/>
    <lineage>
        <taxon>unclassified sequences</taxon>
        <taxon>metagenomes</taxon>
        <taxon>ecological metagenomes</taxon>
    </lineage>
</organism>
<keyword evidence="2" id="KW-0813">Transport</keyword>
<evidence type="ECO:0000256" key="8">
    <source>
        <dbReference type="ARBA" id="ARBA00022914"/>
    </source>
</evidence>
<keyword evidence="8" id="KW-0476">Mercury</keyword>
<keyword evidence="10 11" id="KW-0472">Membrane</keyword>
<feature type="transmembrane region" description="Helical" evidence="11">
    <location>
        <begin position="20"/>
        <end position="45"/>
    </location>
</feature>
<dbReference type="PANTHER" id="PTHR46594">
    <property type="entry name" value="P-TYPE CATION-TRANSPORTING ATPASE"/>
    <property type="match status" value="1"/>
</dbReference>
<dbReference type="Gene3D" id="3.30.70.100">
    <property type="match status" value="1"/>
</dbReference>
<evidence type="ECO:0000256" key="5">
    <source>
        <dbReference type="ARBA" id="ARBA00022519"/>
    </source>
</evidence>
<comment type="caution">
    <text evidence="13">The sequence shown here is derived from an EMBL/GenBank/DDBJ whole genome shotgun (WGS) entry which is preliminary data.</text>
</comment>
<feature type="transmembrane region" description="Helical" evidence="11">
    <location>
        <begin position="57"/>
        <end position="75"/>
    </location>
</feature>
<dbReference type="PROSITE" id="PS50846">
    <property type="entry name" value="HMA_2"/>
    <property type="match status" value="1"/>
</dbReference>
<proteinExistence type="predicted"/>
<evidence type="ECO:0000256" key="2">
    <source>
        <dbReference type="ARBA" id="ARBA00022448"/>
    </source>
</evidence>
<evidence type="ECO:0000256" key="4">
    <source>
        <dbReference type="ARBA" id="ARBA00022475"/>
    </source>
</evidence>
<evidence type="ECO:0000256" key="11">
    <source>
        <dbReference type="SAM" id="Phobius"/>
    </source>
</evidence>
<reference evidence="13" key="1">
    <citation type="journal article" date="2015" name="Nature">
        <title>Complex archaea that bridge the gap between prokaryotes and eukaryotes.</title>
        <authorList>
            <person name="Spang A."/>
            <person name="Saw J.H."/>
            <person name="Jorgensen S.L."/>
            <person name="Zaremba-Niedzwiedzka K."/>
            <person name="Martijn J."/>
            <person name="Lind A.E."/>
            <person name="van Eijk R."/>
            <person name="Schleper C."/>
            <person name="Guy L."/>
            <person name="Ettema T.J."/>
        </authorList>
    </citation>
    <scope>NUCLEOTIDE SEQUENCE</scope>
</reference>
<keyword evidence="9 11" id="KW-1133">Transmembrane helix</keyword>
<dbReference type="AlphaFoldDB" id="A0A0F9MKX3"/>
<dbReference type="InterPro" id="IPR003457">
    <property type="entry name" value="Transprt_MerT"/>
</dbReference>
<dbReference type="GO" id="GO:0046872">
    <property type="term" value="F:metal ion binding"/>
    <property type="evidence" value="ECO:0007669"/>
    <property type="project" value="UniProtKB-KW"/>
</dbReference>
<dbReference type="EMBL" id="LAZR01009921">
    <property type="protein sequence ID" value="KKM69832.1"/>
    <property type="molecule type" value="Genomic_DNA"/>
</dbReference>